<evidence type="ECO:0000313" key="9">
    <source>
        <dbReference type="EMBL" id="QBI03442.1"/>
    </source>
</evidence>
<dbReference type="InterPro" id="IPR000053">
    <property type="entry name" value="Thymidine/pyrmidine_PPase"/>
</dbReference>
<name>A0ABX5RXQ1_9BURK</name>
<dbReference type="EMBL" id="CP036401">
    <property type="protein sequence ID" value="QBI03442.1"/>
    <property type="molecule type" value="Genomic_DNA"/>
</dbReference>
<evidence type="ECO:0000256" key="7">
    <source>
        <dbReference type="HAMAP-Rule" id="MF_01628"/>
    </source>
</evidence>
<comment type="catalytic activity">
    <reaction evidence="6 7">
        <text>thymidine + phosphate = 2-deoxy-alpha-D-ribose 1-phosphate + thymine</text>
        <dbReference type="Rhea" id="RHEA:16037"/>
        <dbReference type="ChEBI" id="CHEBI:17748"/>
        <dbReference type="ChEBI" id="CHEBI:17821"/>
        <dbReference type="ChEBI" id="CHEBI:43474"/>
        <dbReference type="ChEBI" id="CHEBI:57259"/>
        <dbReference type="EC" id="2.4.2.4"/>
    </reaction>
</comment>
<dbReference type="SMART" id="SM00941">
    <property type="entry name" value="PYNP_C"/>
    <property type="match status" value="1"/>
</dbReference>
<dbReference type="InterPro" id="IPR035902">
    <property type="entry name" value="Nuc_phospho_transferase"/>
</dbReference>
<dbReference type="Proteomes" id="UP000292307">
    <property type="component" value="Chromosome"/>
</dbReference>
<evidence type="ECO:0000256" key="6">
    <source>
        <dbReference type="ARBA" id="ARBA00048550"/>
    </source>
</evidence>
<dbReference type="SUPFAM" id="SSF54680">
    <property type="entry name" value="Pyrimidine nucleoside phosphorylase C-terminal domain"/>
    <property type="match status" value="1"/>
</dbReference>
<dbReference type="InterPro" id="IPR013465">
    <property type="entry name" value="Thymidine_Pase"/>
</dbReference>
<dbReference type="PIRSF" id="PIRSF000478">
    <property type="entry name" value="TP_PyNP"/>
    <property type="match status" value="1"/>
</dbReference>
<dbReference type="GO" id="GO:0009032">
    <property type="term" value="F:thymidine phosphorylase activity"/>
    <property type="evidence" value="ECO:0007669"/>
    <property type="project" value="UniProtKB-EC"/>
</dbReference>
<dbReference type="PROSITE" id="PS00647">
    <property type="entry name" value="THYMID_PHOSPHORYLASE"/>
    <property type="match status" value="1"/>
</dbReference>
<dbReference type="PANTHER" id="PTHR10515:SF0">
    <property type="entry name" value="THYMIDINE PHOSPHORYLASE"/>
    <property type="match status" value="1"/>
</dbReference>
<dbReference type="InterPro" id="IPR000312">
    <property type="entry name" value="Glycosyl_Trfase_fam3"/>
</dbReference>
<evidence type="ECO:0000256" key="2">
    <source>
        <dbReference type="ARBA" id="ARBA00011738"/>
    </source>
</evidence>
<dbReference type="SUPFAM" id="SSF47648">
    <property type="entry name" value="Nucleoside phosphorylase/phosphoribosyltransferase N-terminal domain"/>
    <property type="match status" value="1"/>
</dbReference>
<evidence type="ECO:0000256" key="4">
    <source>
        <dbReference type="ARBA" id="ARBA00022676"/>
    </source>
</evidence>
<evidence type="ECO:0000256" key="5">
    <source>
        <dbReference type="ARBA" id="ARBA00022679"/>
    </source>
</evidence>
<comment type="similarity">
    <text evidence="1 7">Belongs to the thymidine/pyrimidine-nucleoside phosphorylase family.</text>
</comment>
<dbReference type="NCBIfam" id="TIGR02643">
    <property type="entry name" value="T_phosphoryl"/>
    <property type="match status" value="1"/>
</dbReference>
<evidence type="ECO:0000259" key="8">
    <source>
        <dbReference type="SMART" id="SM00941"/>
    </source>
</evidence>
<dbReference type="Pfam" id="PF00591">
    <property type="entry name" value="Glycos_transf_3"/>
    <property type="match status" value="1"/>
</dbReference>
<gene>
    <name evidence="7 9" type="primary">deoA</name>
    <name evidence="9" type="ORF">EYF70_23420</name>
</gene>
<feature type="domain" description="Pyrimidine nucleoside phosphorylase C-terminal" evidence="8">
    <location>
        <begin position="364"/>
        <end position="438"/>
    </location>
</feature>
<dbReference type="Pfam" id="PF02885">
    <property type="entry name" value="Glycos_trans_3N"/>
    <property type="match status" value="1"/>
</dbReference>
<comment type="pathway">
    <text evidence="7">Pyrimidine metabolism; dTMP biosynthesis via salvage pathway; dTMP from thymine: step 1/2.</text>
</comment>
<dbReference type="NCBIfam" id="NF004490">
    <property type="entry name" value="PRK05820.1"/>
    <property type="match status" value="1"/>
</dbReference>
<dbReference type="InterPro" id="IPR036566">
    <property type="entry name" value="PYNP-like_C_sf"/>
</dbReference>
<protein>
    <recommendedName>
        <fullName evidence="3 7">Thymidine phosphorylase</fullName>
        <ecNumber evidence="3 7">2.4.2.4</ecNumber>
    </recommendedName>
    <alternativeName>
        <fullName evidence="7">TdRPase</fullName>
    </alternativeName>
</protein>
<evidence type="ECO:0000256" key="1">
    <source>
        <dbReference type="ARBA" id="ARBA00006915"/>
    </source>
</evidence>
<dbReference type="Gene3D" id="1.20.970.10">
    <property type="entry name" value="Transferase, Pyrimidine Nucleoside Phosphorylase, Chain C"/>
    <property type="match status" value="1"/>
</dbReference>
<evidence type="ECO:0000313" key="10">
    <source>
        <dbReference type="Proteomes" id="UP000292307"/>
    </source>
</evidence>
<keyword evidence="4 7" id="KW-0328">Glycosyltransferase</keyword>
<sequence>MQSLRHADFKERKHHVPPQEIIRKKRDKGTLTADEINFFVKGITTGETTEGQIAALAMAVYFNDMTMDERVAFTLAMRDSGDVLEWKSLDLPGPVMDKHSTGGVGDLVSLLLGPMIAACGGFVPMISGRGLGHTGGTLDKFDSIPGYTTVPDNALFRKVVKEVGVAIIGQTASLAPADKRFYGIRDVTGTVESVAMITGSILSKKLAAGLDVLAMDVKAGSGAFMPTYEKSVELAESIVSVGNGAGTLTSALLTDMNESLAPAAGNAVEVRCAIDYLTGKSRPARLHEVTLALCAEMLVLGKLAADETEARAKLQASLDSGEAADRFARMVAALGGPADLMQNPDKYLDKAPIIVPVPALQSGYAAATNCRAIGLAVVALGGGRTRPQDTIDFAVGLTELAELGQRIEAGQPLAYVHARTEAAAQRAIADVQAAYTIAGTAPAANPIVYRTIRP</sequence>
<dbReference type="NCBIfam" id="TIGR02644">
    <property type="entry name" value="Y_phosphoryl"/>
    <property type="match status" value="1"/>
</dbReference>
<evidence type="ECO:0000256" key="3">
    <source>
        <dbReference type="ARBA" id="ARBA00011892"/>
    </source>
</evidence>
<dbReference type="HAMAP" id="MF_01628">
    <property type="entry name" value="Thymid_phosp"/>
    <property type="match status" value="1"/>
</dbReference>
<dbReference type="InterPro" id="IPR036320">
    <property type="entry name" value="Glycosyl_Trfase_fam3_N_dom_sf"/>
</dbReference>
<dbReference type="Gene3D" id="3.90.1170.30">
    <property type="entry name" value="Pyrimidine nucleoside phosphorylase-like, C-terminal domain"/>
    <property type="match status" value="1"/>
</dbReference>
<keyword evidence="10" id="KW-1185">Reference proteome</keyword>
<proteinExistence type="inferred from homology"/>
<comment type="subunit">
    <text evidence="2 7">Homodimer.</text>
</comment>
<dbReference type="PANTHER" id="PTHR10515">
    <property type="entry name" value="THYMIDINE PHOSPHORYLASE"/>
    <property type="match status" value="1"/>
</dbReference>
<keyword evidence="5 7" id="KW-0808">Transferase</keyword>
<dbReference type="SUPFAM" id="SSF52418">
    <property type="entry name" value="Nucleoside phosphorylase/phosphoribosyltransferase catalytic domain"/>
    <property type="match status" value="1"/>
</dbReference>
<dbReference type="RefSeq" id="WP_131147540.1">
    <property type="nucleotide sequence ID" value="NZ_CP036401.1"/>
</dbReference>
<organism evidence="9 10">
    <name type="scientific">Pseudoduganella albidiflava</name>
    <dbReference type="NCBI Taxonomy" id="321983"/>
    <lineage>
        <taxon>Bacteria</taxon>
        <taxon>Pseudomonadati</taxon>
        <taxon>Pseudomonadota</taxon>
        <taxon>Betaproteobacteria</taxon>
        <taxon>Burkholderiales</taxon>
        <taxon>Oxalobacteraceae</taxon>
        <taxon>Telluria group</taxon>
        <taxon>Pseudoduganella</taxon>
    </lineage>
</organism>
<dbReference type="Gene3D" id="3.40.1030.10">
    <property type="entry name" value="Nucleoside phosphorylase/phosphoribosyltransferase catalytic domain"/>
    <property type="match status" value="1"/>
</dbReference>
<dbReference type="InterPro" id="IPR017459">
    <property type="entry name" value="Glycosyl_Trfase_fam3_N_dom"/>
</dbReference>
<dbReference type="InterPro" id="IPR018090">
    <property type="entry name" value="Pyrmidine_PPas_bac/euk"/>
</dbReference>
<comment type="function">
    <text evidence="7">The enzymes which catalyze the reversible phosphorolysis of pyrimidine nucleosides are involved in the degradation of these compounds and in their utilization as carbon and energy sources, or in the rescue of pyrimidine bases for nucleotide synthesis.</text>
</comment>
<dbReference type="EC" id="2.4.2.4" evidence="3 7"/>
<accession>A0ABX5RXQ1</accession>
<dbReference type="Pfam" id="PF07831">
    <property type="entry name" value="PYNP_C"/>
    <property type="match status" value="1"/>
</dbReference>
<reference evidence="9 10" key="1">
    <citation type="submission" date="2019-02" db="EMBL/GenBank/DDBJ databases">
        <title>Draft Genome Sequences of Six Type Strains of the Genus Massilia.</title>
        <authorList>
            <person name="Miess H."/>
            <person name="Frediansyhah A."/>
            <person name="Gross H."/>
        </authorList>
    </citation>
    <scope>NUCLEOTIDE SEQUENCE [LARGE SCALE GENOMIC DNA]</scope>
    <source>
        <strain evidence="9 10">DSM 17472</strain>
    </source>
</reference>
<dbReference type="InterPro" id="IPR017872">
    <property type="entry name" value="Pyrmidine_PPase_CS"/>
</dbReference>
<dbReference type="InterPro" id="IPR013102">
    <property type="entry name" value="PYNP_C"/>
</dbReference>